<proteinExistence type="inferred from homology"/>
<name>A0A218W1A9_PUNGR</name>
<comment type="catalytic activity">
    <reaction evidence="5 6">
        <text>geranylgeranyl diphosphate + L-cysteinyl-[protein] = S-geranylgeranyl-L-cysteinyl-[protein] + diphosphate</text>
        <dbReference type="Rhea" id="RHEA:21240"/>
        <dbReference type="Rhea" id="RHEA-COMP:10131"/>
        <dbReference type="Rhea" id="RHEA-COMP:11537"/>
        <dbReference type="ChEBI" id="CHEBI:29950"/>
        <dbReference type="ChEBI" id="CHEBI:33019"/>
        <dbReference type="ChEBI" id="CHEBI:57533"/>
        <dbReference type="ChEBI" id="CHEBI:86021"/>
        <dbReference type="EC" id="2.5.1.60"/>
    </reaction>
</comment>
<gene>
    <name evidence="7" type="ORF">CDL15_Pgr013752</name>
</gene>
<sequence length="289" mass="33670">MIASSFNFRIQCLYFHVGLQSLSYTRETLQTSAKLLAIYLENYTVWNYWKLAVEHNIRDSESDPDSVKLIFDEELRAVESALRQNCKSYNAWNHQKWVLSKGHSSIDRELKFLGPFQEQASRNFHACNYRRFVAALMNRSTEDEFKYPENLIENDDVDYSAWHNRRNRGSATPFLLEPAQQQTGKFLCSGAPEITQVSESAEHLVQRDRLPPYRHQSLSVHVSSDILRRHEDLPNGVDVENYWAAFMVFKDLDLVQLDVAEIPVANEKLQSFLVRIFPALTWLDGRNLH</sequence>
<reference evidence="8" key="1">
    <citation type="journal article" date="2017" name="Plant J.">
        <title>The pomegranate (Punica granatum L.) genome and the genomics of punicalagin biosynthesis.</title>
        <authorList>
            <person name="Qin G."/>
            <person name="Xu C."/>
            <person name="Ming R."/>
            <person name="Tang H."/>
            <person name="Guyot R."/>
            <person name="Kramer E.M."/>
            <person name="Hu Y."/>
            <person name="Yi X."/>
            <person name="Qi Y."/>
            <person name="Xu X."/>
            <person name="Gao Z."/>
            <person name="Pan H."/>
            <person name="Jian J."/>
            <person name="Tian Y."/>
            <person name="Yue Z."/>
            <person name="Xu Y."/>
        </authorList>
    </citation>
    <scope>NUCLEOTIDE SEQUENCE [LARGE SCALE GENOMIC DNA]</scope>
    <source>
        <strain evidence="8">cv. Dabenzi</strain>
    </source>
</reference>
<dbReference type="GO" id="GO:0004663">
    <property type="term" value="F:Rab geranylgeranyltransferase activity"/>
    <property type="evidence" value="ECO:0007669"/>
    <property type="project" value="UniProtKB-UniRule"/>
</dbReference>
<dbReference type="InterPro" id="IPR002088">
    <property type="entry name" value="Prenyl_trans_a"/>
</dbReference>
<dbReference type="GO" id="GO:0097354">
    <property type="term" value="P:prenylation"/>
    <property type="evidence" value="ECO:0007669"/>
    <property type="project" value="UniProtKB-UniRule"/>
</dbReference>
<keyword evidence="3 6" id="KW-0808">Transferase</keyword>
<dbReference type="AlphaFoldDB" id="A0A218W1A9"/>
<evidence type="ECO:0000313" key="8">
    <source>
        <dbReference type="Proteomes" id="UP000197138"/>
    </source>
</evidence>
<comment type="similarity">
    <text evidence="1 6">Belongs to the protein prenyltransferase subunit alpha family.</text>
</comment>
<evidence type="ECO:0000256" key="2">
    <source>
        <dbReference type="ARBA" id="ARBA00022602"/>
    </source>
</evidence>
<comment type="function">
    <text evidence="6">Catalyzes the transfer of a geranyl-geranyl moiety from geranyl-geranyl pyrophosphate to cysteines occuring in specific C-terminal amino acid sequences.</text>
</comment>
<dbReference type="Pfam" id="PF01239">
    <property type="entry name" value="PPTA"/>
    <property type="match status" value="1"/>
</dbReference>
<keyword evidence="2 6" id="KW-0637">Prenyltransferase</keyword>
<dbReference type="EC" id="2.5.1.60" evidence="6"/>
<evidence type="ECO:0000256" key="6">
    <source>
        <dbReference type="RuleBase" id="RU367120"/>
    </source>
</evidence>
<evidence type="ECO:0000256" key="5">
    <source>
        <dbReference type="ARBA" id="ARBA00047658"/>
    </source>
</evidence>
<dbReference type="EMBL" id="MTKT01005554">
    <property type="protein sequence ID" value="OWM66535.1"/>
    <property type="molecule type" value="Genomic_DNA"/>
</dbReference>
<evidence type="ECO:0000313" key="7">
    <source>
        <dbReference type="EMBL" id="OWM66535.1"/>
    </source>
</evidence>
<dbReference type="PROSITE" id="PS51147">
    <property type="entry name" value="PFTA"/>
    <property type="match status" value="1"/>
</dbReference>
<organism evidence="7 8">
    <name type="scientific">Punica granatum</name>
    <name type="common">Pomegranate</name>
    <dbReference type="NCBI Taxonomy" id="22663"/>
    <lineage>
        <taxon>Eukaryota</taxon>
        <taxon>Viridiplantae</taxon>
        <taxon>Streptophyta</taxon>
        <taxon>Embryophyta</taxon>
        <taxon>Tracheophyta</taxon>
        <taxon>Spermatophyta</taxon>
        <taxon>Magnoliopsida</taxon>
        <taxon>eudicotyledons</taxon>
        <taxon>Gunneridae</taxon>
        <taxon>Pentapetalae</taxon>
        <taxon>rosids</taxon>
        <taxon>malvids</taxon>
        <taxon>Myrtales</taxon>
        <taxon>Lythraceae</taxon>
        <taxon>Punica</taxon>
    </lineage>
</organism>
<dbReference type="GO" id="GO:0005968">
    <property type="term" value="C:Rab-protein geranylgeranyltransferase complex"/>
    <property type="evidence" value="ECO:0007669"/>
    <property type="project" value="TreeGrafter"/>
</dbReference>
<evidence type="ECO:0000256" key="4">
    <source>
        <dbReference type="ARBA" id="ARBA00022737"/>
    </source>
</evidence>
<dbReference type="Gene3D" id="1.25.40.120">
    <property type="entry name" value="Protein prenylyltransferase"/>
    <property type="match status" value="1"/>
</dbReference>
<evidence type="ECO:0000256" key="1">
    <source>
        <dbReference type="ARBA" id="ARBA00006734"/>
    </source>
</evidence>
<dbReference type="PANTHER" id="PTHR11129:SF2">
    <property type="entry name" value="GERANYLGERANYL TRANSFERASE TYPE-2 SUBUNIT ALPHA"/>
    <property type="match status" value="1"/>
</dbReference>
<dbReference type="Proteomes" id="UP000197138">
    <property type="component" value="Unassembled WGS sequence"/>
</dbReference>
<evidence type="ECO:0000256" key="3">
    <source>
        <dbReference type="ARBA" id="ARBA00022679"/>
    </source>
</evidence>
<protein>
    <recommendedName>
        <fullName evidence="6">Geranylgeranyl transferase type-2 subunit alpha</fullName>
        <ecNumber evidence="6">2.5.1.60</ecNumber>
    </recommendedName>
    <alternativeName>
        <fullName evidence="6">Geranylgeranyl transferase type II subunit alpha</fullName>
    </alternativeName>
</protein>
<accession>A0A218W1A9</accession>
<comment type="caution">
    <text evidence="7">The sequence shown here is derived from an EMBL/GenBank/DDBJ whole genome shotgun (WGS) entry which is preliminary data.</text>
</comment>
<dbReference type="SUPFAM" id="SSF48439">
    <property type="entry name" value="Protein prenylyltransferase"/>
    <property type="match status" value="1"/>
</dbReference>
<keyword evidence="4" id="KW-0677">Repeat</keyword>
<dbReference type="PANTHER" id="PTHR11129">
    <property type="entry name" value="PROTEIN FARNESYLTRANSFERASE ALPHA SUBUNIT/RAB GERANYLGERANYL TRANSFERASE ALPHA SUBUNIT"/>
    <property type="match status" value="1"/>
</dbReference>